<keyword evidence="7" id="KW-1185">Reference proteome</keyword>
<evidence type="ECO:0000256" key="1">
    <source>
        <dbReference type="ARBA" id="ARBA00004141"/>
    </source>
</evidence>
<keyword evidence="2 5" id="KW-0812">Transmembrane</keyword>
<name>A0ABT3X1F6_9BACL</name>
<dbReference type="RefSeq" id="WP_267151997.1">
    <property type="nucleotide sequence ID" value="NZ_JAPMLT010000005.1"/>
</dbReference>
<evidence type="ECO:0000313" key="6">
    <source>
        <dbReference type="EMBL" id="MCX7570751.1"/>
    </source>
</evidence>
<proteinExistence type="predicted"/>
<dbReference type="Pfam" id="PF02674">
    <property type="entry name" value="Colicin_V"/>
    <property type="match status" value="1"/>
</dbReference>
<evidence type="ECO:0000256" key="2">
    <source>
        <dbReference type="ARBA" id="ARBA00022692"/>
    </source>
</evidence>
<evidence type="ECO:0000256" key="3">
    <source>
        <dbReference type="ARBA" id="ARBA00022989"/>
    </source>
</evidence>
<evidence type="ECO:0000256" key="5">
    <source>
        <dbReference type="SAM" id="Phobius"/>
    </source>
</evidence>
<evidence type="ECO:0000313" key="7">
    <source>
        <dbReference type="Proteomes" id="UP001208017"/>
    </source>
</evidence>
<feature type="transmembrane region" description="Helical" evidence="5">
    <location>
        <begin position="73"/>
        <end position="97"/>
    </location>
</feature>
<dbReference type="Proteomes" id="UP001208017">
    <property type="component" value="Unassembled WGS sequence"/>
</dbReference>
<keyword evidence="4 5" id="KW-0472">Membrane</keyword>
<reference evidence="6 7" key="1">
    <citation type="submission" date="2022-11" db="EMBL/GenBank/DDBJ databases">
        <title>Study of microbial diversity in lake waters.</title>
        <authorList>
            <person name="Zhang J."/>
        </authorList>
    </citation>
    <scope>NUCLEOTIDE SEQUENCE [LARGE SCALE GENOMIC DNA]</scope>
    <source>
        <strain evidence="6 7">DT12</strain>
    </source>
</reference>
<dbReference type="PANTHER" id="PTHR37306">
    <property type="entry name" value="COLICIN V PRODUCTION PROTEIN"/>
    <property type="match status" value="1"/>
</dbReference>
<sequence length="175" mass="18767">MIDLIIGAFVILSGINGWRTGLIRQIVSLVAVFAAWLIAKSSSQLLVPWIEGWFPVPSMAPENPLRLIPGLDIAAGVHGAVAFILLFIVAFLAIKLLGSLLDLIAKLPGLSILNRLGGVVLGLLLSVLIAGILVHVLAFLPYNGLQWALQDSEIAQVLLNKFQFFSPPTEKALSL</sequence>
<accession>A0ABT3X1F6</accession>
<organism evidence="6 7">
    <name type="scientific">Tumebacillus lacus</name>
    <dbReference type="NCBI Taxonomy" id="2995335"/>
    <lineage>
        <taxon>Bacteria</taxon>
        <taxon>Bacillati</taxon>
        <taxon>Bacillota</taxon>
        <taxon>Bacilli</taxon>
        <taxon>Bacillales</taxon>
        <taxon>Alicyclobacillaceae</taxon>
        <taxon>Tumebacillus</taxon>
    </lineage>
</organism>
<dbReference type="InterPro" id="IPR003825">
    <property type="entry name" value="Colicin-V_CvpA"/>
</dbReference>
<protein>
    <submittedName>
        <fullName evidence="6">CvpA family protein</fullName>
    </submittedName>
</protein>
<comment type="subcellular location">
    <subcellularLocation>
        <location evidence="1">Membrane</location>
        <topology evidence="1">Multi-pass membrane protein</topology>
    </subcellularLocation>
</comment>
<dbReference type="PANTHER" id="PTHR37306:SF1">
    <property type="entry name" value="COLICIN V PRODUCTION PROTEIN"/>
    <property type="match status" value="1"/>
</dbReference>
<comment type="caution">
    <text evidence="6">The sequence shown here is derived from an EMBL/GenBank/DDBJ whole genome shotgun (WGS) entry which is preliminary data.</text>
</comment>
<feature type="transmembrane region" description="Helical" evidence="5">
    <location>
        <begin position="21"/>
        <end position="39"/>
    </location>
</feature>
<feature type="transmembrane region" description="Helical" evidence="5">
    <location>
        <begin position="118"/>
        <end position="140"/>
    </location>
</feature>
<keyword evidence="3 5" id="KW-1133">Transmembrane helix</keyword>
<dbReference type="EMBL" id="JAPMLT010000005">
    <property type="protein sequence ID" value="MCX7570751.1"/>
    <property type="molecule type" value="Genomic_DNA"/>
</dbReference>
<gene>
    <name evidence="6" type="ORF">OS242_12350</name>
</gene>
<evidence type="ECO:0000256" key="4">
    <source>
        <dbReference type="ARBA" id="ARBA00023136"/>
    </source>
</evidence>